<organism evidence="3">
    <name type="scientific">Naegleria gruberi</name>
    <name type="common">Amoeba</name>
    <dbReference type="NCBI Taxonomy" id="5762"/>
    <lineage>
        <taxon>Eukaryota</taxon>
        <taxon>Discoba</taxon>
        <taxon>Heterolobosea</taxon>
        <taxon>Tetramitia</taxon>
        <taxon>Eutetramitia</taxon>
        <taxon>Vahlkampfiidae</taxon>
        <taxon>Naegleria</taxon>
    </lineage>
</organism>
<evidence type="ECO:0000313" key="2">
    <source>
        <dbReference type="EMBL" id="EFC37598.1"/>
    </source>
</evidence>
<sequence length="119" mass="13964">MGNVQEPAKPATKFDNLLEDCPHPKGCLASFMKTVPVEVKLHTFSYVPMKDLPNLLLISKRLKNSILGFDNLFEIYYSEFRKTAFDERKQLSRGRWNYDLDESYYPQIIPENMKEIQTK</sequence>
<name>D2VZW1_NAEGR</name>
<dbReference type="AlphaFoldDB" id="D2VZW1"/>
<protein>
    <recommendedName>
        <fullName evidence="1">F-box domain-containing protein</fullName>
    </recommendedName>
</protein>
<dbReference type="InterPro" id="IPR036047">
    <property type="entry name" value="F-box-like_dom_sf"/>
</dbReference>
<dbReference type="GeneID" id="8857549"/>
<dbReference type="InterPro" id="IPR001810">
    <property type="entry name" value="F-box_dom"/>
</dbReference>
<proteinExistence type="predicted"/>
<feature type="domain" description="F-box" evidence="1">
    <location>
        <begin position="29"/>
        <end position="76"/>
    </location>
</feature>
<dbReference type="SUPFAM" id="SSF81383">
    <property type="entry name" value="F-box domain"/>
    <property type="match status" value="1"/>
</dbReference>
<evidence type="ECO:0000259" key="1">
    <source>
        <dbReference type="PROSITE" id="PS50181"/>
    </source>
</evidence>
<gene>
    <name evidence="2" type="ORF">NAEGRDRAFT_74638</name>
</gene>
<dbReference type="InParanoid" id="D2VZW1"/>
<keyword evidence="3" id="KW-1185">Reference proteome</keyword>
<dbReference type="PROSITE" id="PS50181">
    <property type="entry name" value="FBOX"/>
    <property type="match status" value="1"/>
</dbReference>
<accession>D2VZW1</accession>
<dbReference type="RefSeq" id="XP_002670342.1">
    <property type="nucleotide sequence ID" value="XM_002670296.1"/>
</dbReference>
<dbReference type="Pfam" id="PF00646">
    <property type="entry name" value="F-box"/>
    <property type="match status" value="1"/>
</dbReference>
<dbReference type="Proteomes" id="UP000006671">
    <property type="component" value="Unassembled WGS sequence"/>
</dbReference>
<dbReference type="KEGG" id="ngr:NAEGRDRAFT_74638"/>
<dbReference type="EMBL" id="GG738916">
    <property type="protein sequence ID" value="EFC37598.1"/>
    <property type="molecule type" value="Genomic_DNA"/>
</dbReference>
<dbReference type="VEuPathDB" id="AmoebaDB:NAEGRDRAFT_74638"/>
<reference evidence="2 3" key="1">
    <citation type="journal article" date="2010" name="Cell">
        <title>The genome of Naegleria gruberi illuminates early eukaryotic versatility.</title>
        <authorList>
            <person name="Fritz-Laylin L.K."/>
            <person name="Prochnik S.E."/>
            <person name="Ginger M.L."/>
            <person name="Dacks J.B."/>
            <person name="Carpenter M.L."/>
            <person name="Field M.C."/>
            <person name="Kuo A."/>
            <person name="Paredez A."/>
            <person name="Chapman J."/>
            <person name="Pham J."/>
            <person name="Shu S."/>
            <person name="Neupane R."/>
            <person name="Cipriano M."/>
            <person name="Mancuso J."/>
            <person name="Tu H."/>
            <person name="Salamov A."/>
            <person name="Lindquist E."/>
            <person name="Shapiro H."/>
            <person name="Lucas S."/>
            <person name="Grigoriev I.V."/>
            <person name="Cande W.Z."/>
            <person name="Fulton C."/>
            <person name="Rokhsar D.S."/>
            <person name="Dawson S.C."/>
        </authorList>
    </citation>
    <scope>NUCLEOTIDE SEQUENCE [LARGE SCALE GENOMIC DNA]</scope>
    <source>
        <strain evidence="2 3">NEG-M</strain>
    </source>
</reference>
<evidence type="ECO:0000313" key="3">
    <source>
        <dbReference type="Proteomes" id="UP000006671"/>
    </source>
</evidence>